<organism evidence="1">
    <name type="scientific">marine sediment metagenome</name>
    <dbReference type="NCBI Taxonomy" id="412755"/>
    <lineage>
        <taxon>unclassified sequences</taxon>
        <taxon>metagenomes</taxon>
        <taxon>ecological metagenomes</taxon>
    </lineage>
</organism>
<evidence type="ECO:0000313" key="1">
    <source>
        <dbReference type="EMBL" id="GAJ19640.1"/>
    </source>
</evidence>
<dbReference type="AlphaFoldDB" id="X1W060"/>
<feature type="non-terminal residue" evidence="1">
    <location>
        <position position="1"/>
    </location>
</feature>
<feature type="non-terminal residue" evidence="1">
    <location>
        <position position="209"/>
    </location>
</feature>
<gene>
    <name evidence="1" type="ORF">S12H4_56848</name>
</gene>
<sequence length="209" mass="22575">FHLLTGQRVTAKHPLTGAPVPWEWVRFKGCNTAIASEHLLTFRSASAAYVDLSCGLGTTSIGGFRSSCTSNLVVADGVLNAPDYTRTCTCSYQNQTSLALVHFPADDPWYPGVENWSFDFLPAPRSPQPIKRIGINFGAAGNRMDSNGTLWLEYPSVGGPSPDIPIKLDTDQPKLFRHHVSRVENGDAKDEGALSWVGASGLEGVKTIT</sequence>
<dbReference type="EMBL" id="BARW01036667">
    <property type="protein sequence ID" value="GAJ19640.1"/>
    <property type="molecule type" value="Genomic_DNA"/>
</dbReference>
<reference evidence="1" key="1">
    <citation type="journal article" date="2014" name="Front. Microbiol.">
        <title>High frequency of phylogenetically diverse reductive dehalogenase-homologous genes in deep subseafloor sedimentary metagenomes.</title>
        <authorList>
            <person name="Kawai M."/>
            <person name="Futagami T."/>
            <person name="Toyoda A."/>
            <person name="Takaki Y."/>
            <person name="Nishi S."/>
            <person name="Hori S."/>
            <person name="Arai W."/>
            <person name="Tsubouchi T."/>
            <person name="Morono Y."/>
            <person name="Uchiyama I."/>
            <person name="Ito T."/>
            <person name="Fujiyama A."/>
            <person name="Inagaki F."/>
            <person name="Takami H."/>
        </authorList>
    </citation>
    <scope>NUCLEOTIDE SEQUENCE</scope>
    <source>
        <strain evidence="1">Expedition CK06-06</strain>
    </source>
</reference>
<name>X1W060_9ZZZZ</name>
<protein>
    <submittedName>
        <fullName evidence="1">Uncharacterized protein</fullName>
    </submittedName>
</protein>
<proteinExistence type="predicted"/>
<accession>X1W060</accession>
<comment type="caution">
    <text evidence="1">The sequence shown here is derived from an EMBL/GenBank/DDBJ whole genome shotgun (WGS) entry which is preliminary data.</text>
</comment>